<dbReference type="PANTHER" id="PTHR10696:SF25">
    <property type="entry name" value="OXIDOREDUCTASE AIM17-RELATED"/>
    <property type="match status" value="1"/>
</dbReference>
<dbReference type="EMBL" id="REGN01004815">
    <property type="protein sequence ID" value="RNA16072.1"/>
    <property type="molecule type" value="Genomic_DNA"/>
</dbReference>
<comment type="caution">
    <text evidence="10">The sequence shown here is derived from an EMBL/GenBank/DDBJ whole genome shotgun (WGS) entry which is preliminary data.</text>
</comment>
<name>A0A3M7QXK8_BRAPC</name>
<keyword evidence="5" id="KW-0124">Carnitine biosynthesis</keyword>
<proteinExistence type="inferred from homology"/>
<evidence type="ECO:0000256" key="2">
    <source>
        <dbReference type="ARBA" id="ARBA00005022"/>
    </source>
</evidence>
<keyword evidence="6 10" id="KW-0223">Dioxygenase</keyword>
<dbReference type="Proteomes" id="UP000276133">
    <property type="component" value="Unassembled WGS sequence"/>
</dbReference>
<comment type="similarity">
    <text evidence="3">Belongs to the gamma-BBH/TMLD family.</text>
</comment>
<dbReference type="Gene3D" id="3.30.2020.30">
    <property type="match status" value="1"/>
</dbReference>
<sequence length="443" mass="51715">MLKQLSILRHISNKNLANRSIFSKIESQSKSSKNQVNIIDVKNNKTSLELIVSIDKKEKFLCFDPHWLRFNCQSEHSRQIGTGQRIISIQNVPQELTIESVQEKDDCVVIKWNENSKQPDSVIPLEFLVNNNPSELDNGDRYIPCEEIKFFDYFDLVSPSGHRNETKIFEWLKDMMLYGLTIVKNLPIQKDMIKNLAELIAPIQSTIYDQLFDVKIDKNPINIAYSSMGLEFHMDLMYYESAPGIQFLHCLKFDRQIIGGESIFADAFQIAEIFRHKHPDLFLTLTKIPATFQKIHIERARPVYMVYQRPHIVLNHRQKIVAVNWAPPFEGPLANLSTEEIKSYYKAYIEFAKLIYSYEKPIEYRLKPGEVACFNNRRILHARNSFIPNNGIRHFQGCYINIDEFKSEALVKEYQIKYANACKNVNHIKLDLRKTIVGNQDNY</sequence>
<dbReference type="UniPathway" id="UPA00118"/>
<dbReference type="InterPro" id="IPR050411">
    <property type="entry name" value="AlphaKG_dependent_hydroxylases"/>
</dbReference>
<dbReference type="GO" id="GO:0045329">
    <property type="term" value="P:carnitine biosynthetic process"/>
    <property type="evidence" value="ECO:0007669"/>
    <property type="project" value="UniProtKB-UniPathway"/>
</dbReference>
<evidence type="ECO:0000256" key="5">
    <source>
        <dbReference type="ARBA" id="ARBA00022873"/>
    </source>
</evidence>
<dbReference type="Pfam" id="PF02668">
    <property type="entry name" value="TauD"/>
    <property type="match status" value="1"/>
</dbReference>
<evidence type="ECO:0000313" key="11">
    <source>
        <dbReference type="Proteomes" id="UP000276133"/>
    </source>
</evidence>
<dbReference type="GO" id="GO:0046872">
    <property type="term" value="F:metal ion binding"/>
    <property type="evidence" value="ECO:0007669"/>
    <property type="project" value="UniProtKB-KW"/>
</dbReference>
<evidence type="ECO:0000256" key="3">
    <source>
        <dbReference type="ARBA" id="ARBA00008654"/>
    </source>
</evidence>
<evidence type="ECO:0000256" key="4">
    <source>
        <dbReference type="ARBA" id="ARBA00022723"/>
    </source>
</evidence>
<evidence type="ECO:0000256" key="1">
    <source>
        <dbReference type="ARBA" id="ARBA00001954"/>
    </source>
</evidence>
<dbReference type="InterPro" id="IPR042098">
    <property type="entry name" value="TauD-like_sf"/>
</dbReference>
<dbReference type="STRING" id="10195.A0A3M7QXK8"/>
<evidence type="ECO:0000313" key="10">
    <source>
        <dbReference type="EMBL" id="RNA16072.1"/>
    </source>
</evidence>
<dbReference type="Gene3D" id="3.60.130.10">
    <property type="entry name" value="Clavaminate synthase-like"/>
    <property type="match status" value="1"/>
</dbReference>
<evidence type="ECO:0000256" key="8">
    <source>
        <dbReference type="ARBA" id="ARBA00023004"/>
    </source>
</evidence>
<comment type="cofactor">
    <cofactor evidence="1">
        <name>Fe(2+)</name>
        <dbReference type="ChEBI" id="CHEBI:29033"/>
    </cofactor>
</comment>
<keyword evidence="8" id="KW-0408">Iron</keyword>
<reference evidence="10 11" key="1">
    <citation type="journal article" date="2018" name="Sci. Rep.">
        <title>Genomic signatures of local adaptation to the degree of environmental predictability in rotifers.</title>
        <authorList>
            <person name="Franch-Gras L."/>
            <person name="Hahn C."/>
            <person name="Garcia-Roger E.M."/>
            <person name="Carmona M.J."/>
            <person name="Serra M."/>
            <person name="Gomez A."/>
        </authorList>
    </citation>
    <scope>NUCLEOTIDE SEQUENCE [LARGE SCALE GENOMIC DNA]</scope>
    <source>
        <strain evidence="10">HYR1</strain>
    </source>
</reference>
<dbReference type="PANTHER" id="PTHR10696">
    <property type="entry name" value="GAMMA-BUTYROBETAINE HYDROXYLASE-RELATED"/>
    <property type="match status" value="1"/>
</dbReference>
<dbReference type="OrthoDB" id="406634at2759"/>
<keyword evidence="4" id="KW-0479">Metal-binding</keyword>
<protein>
    <submittedName>
        <fullName evidence="10">Gamma-butyrobetaine dioxygenase-like isoform X1</fullName>
    </submittedName>
</protein>
<dbReference type="InterPro" id="IPR003819">
    <property type="entry name" value="TauD/TfdA-like"/>
</dbReference>
<keyword evidence="11" id="KW-1185">Reference proteome</keyword>
<keyword evidence="7" id="KW-0560">Oxidoreductase</keyword>
<dbReference type="GO" id="GO:0005739">
    <property type="term" value="C:mitochondrion"/>
    <property type="evidence" value="ECO:0007669"/>
    <property type="project" value="TreeGrafter"/>
</dbReference>
<evidence type="ECO:0000259" key="9">
    <source>
        <dbReference type="Pfam" id="PF02668"/>
    </source>
</evidence>
<feature type="domain" description="TauD/TfdA-like" evidence="9">
    <location>
        <begin position="166"/>
        <end position="399"/>
    </location>
</feature>
<dbReference type="GO" id="GO:0051213">
    <property type="term" value="F:dioxygenase activity"/>
    <property type="evidence" value="ECO:0007669"/>
    <property type="project" value="UniProtKB-KW"/>
</dbReference>
<dbReference type="SUPFAM" id="SSF51197">
    <property type="entry name" value="Clavaminate synthase-like"/>
    <property type="match status" value="1"/>
</dbReference>
<comment type="pathway">
    <text evidence="2">Amine and polyamine biosynthesis; carnitine biosynthesis.</text>
</comment>
<organism evidence="10 11">
    <name type="scientific">Brachionus plicatilis</name>
    <name type="common">Marine rotifer</name>
    <name type="synonym">Brachionus muelleri</name>
    <dbReference type="NCBI Taxonomy" id="10195"/>
    <lineage>
        <taxon>Eukaryota</taxon>
        <taxon>Metazoa</taxon>
        <taxon>Spiralia</taxon>
        <taxon>Gnathifera</taxon>
        <taxon>Rotifera</taxon>
        <taxon>Eurotatoria</taxon>
        <taxon>Monogononta</taxon>
        <taxon>Pseudotrocha</taxon>
        <taxon>Ploima</taxon>
        <taxon>Brachionidae</taxon>
        <taxon>Brachionus</taxon>
    </lineage>
</organism>
<evidence type="ECO:0000256" key="7">
    <source>
        <dbReference type="ARBA" id="ARBA00023002"/>
    </source>
</evidence>
<dbReference type="InterPro" id="IPR038492">
    <property type="entry name" value="GBBH-like_N_sf"/>
</dbReference>
<accession>A0A3M7QXK8</accession>
<gene>
    <name evidence="10" type="ORF">BpHYR1_007182</name>
</gene>
<dbReference type="AlphaFoldDB" id="A0A3M7QXK8"/>
<evidence type="ECO:0000256" key="6">
    <source>
        <dbReference type="ARBA" id="ARBA00022964"/>
    </source>
</evidence>